<dbReference type="InterPro" id="IPR015421">
    <property type="entry name" value="PyrdxlP-dep_Trfase_major"/>
</dbReference>
<keyword evidence="5" id="KW-0804">Transcription</keyword>
<keyword evidence="2" id="KW-0663">Pyridoxal phosphate</keyword>
<dbReference type="InterPro" id="IPR036388">
    <property type="entry name" value="WH-like_DNA-bd_sf"/>
</dbReference>
<keyword evidence="3" id="KW-0805">Transcription regulation</keyword>
<keyword evidence="7" id="KW-0808">Transferase</keyword>
<evidence type="ECO:0000256" key="3">
    <source>
        <dbReference type="ARBA" id="ARBA00023015"/>
    </source>
</evidence>
<keyword evidence="7" id="KW-0032">Aminotransferase</keyword>
<dbReference type="InterPro" id="IPR015424">
    <property type="entry name" value="PyrdxlP-dep_Trfase"/>
</dbReference>
<dbReference type="SMART" id="SM00345">
    <property type="entry name" value="HTH_GNTR"/>
    <property type="match status" value="1"/>
</dbReference>
<feature type="domain" description="HTH gntR-type" evidence="6">
    <location>
        <begin position="1"/>
        <end position="69"/>
    </location>
</feature>
<dbReference type="GO" id="GO:0008483">
    <property type="term" value="F:transaminase activity"/>
    <property type="evidence" value="ECO:0007669"/>
    <property type="project" value="UniProtKB-KW"/>
</dbReference>
<name>A0ABS8DTK2_9GAMM</name>
<dbReference type="Pfam" id="PF00155">
    <property type="entry name" value="Aminotran_1_2"/>
    <property type="match status" value="1"/>
</dbReference>
<dbReference type="EMBL" id="WHVL01000004">
    <property type="protein sequence ID" value="MCB8889594.1"/>
    <property type="molecule type" value="Genomic_DNA"/>
</dbReference>
<dbReference type="Gene3D" id="1.10.10.10">
    <property type="entry name" value="Winged helix-like DNA-binding domain superfamily/Winged helix DNA-binding domain"/>
    <property type="match status" value="1"/>
</dbReference>
<proteinExistence type="inferred from homology"/>
<evidence type="ECO:0000256" key="4">
    <source>
        <dbReference type="ARBA" id="ARBA00023125"/>
    </source>
</evidence>
<dbReference type="CDD" id="cd00609">
    <property type="entry name" value="AAT_like"/>
    <property type="match status" value="1"/>
</dbReference>
<protein>
    <submittedName>
        <fullName evidence="7">PLP-dependent aminotransferase family protein</fullName>
    </submittedName>
</protein>
<dbReference type="Proteomes" id="UP001319882">
    <property type="component" value="Unassembled WGS sequence"/>
</dbReference>
<dbReference type="InterPro" id="IPR015422">
    <property type="entry name" value="PyrdxlP-dep_Trfase_small"/>
</dbReference>
<organism evidence="7 8">
    <name type="scientific">Vreelandella malpeensis</name>
    <dbReference type="NCBI Taxonomy" id="1172368"/>
    <lineage>
        <taxon>Bacteria</taxon>
        <taxon>Pseudomonadati</taxon>
        <taxon>Pseudomonadota</taxon>
        <taxon>Gammaproteobacteria</taxon>
        <taxon>Oceanospirillales</taxon>
        <taxon>Halomonadaceae</taxon>
        <taxon>Vreelandella</taxon>
    </lineage>
</organism>
<comment type="caution">
    <text evidence="7">The sequence shown here is derived from an EMBL/GenBank/DDBJ whole genome shotgun (WGS) entry which is preliminary data.</text>
</comment>
<gene>
    <name evidence="7" type="ORF">GEV37_10770</name>
</gene>
<evidence type="ECO:0000256" key="5">
    <source>
        <dbReference type="ARBA" id="ARBA00023163"/>
    </source>
</evidence>
<comment type="similarity">
    <text evidence="1">In the C-terminal section; belongs to the class-I pyridoxal-phosphate-dependent aminotransferase family.</text>
</comment>
<dbReference type="PANTHER" id="PTHR46577">
    <property type="entry name" value="HTH-TYPE TRANSCRIPTIONAL REGULATORY PROTEIN GABR"/>
    <property type="match status" value="1"/>
</dbReference>
<evidence type="ECO:0000256" key="1">
    <source>
        <dbReference type="ARBA" id="ARBA00005384"/>
    </source>
</evidence>
<evidence type="ECO:0000313" key="7">
    <source>
        <dbReference type="EMBL" id="MCB8889594.1"/>
    </source>
</evidence>
<reference evidence="7 8" key="1">
    <citation type="journal article" date="2021" name="Sci. Rep.">
        <title>Genome analysis of a halophilic bacterium Halomonas malpeensis YU-PRIM-29(T) reveals its exopolysaccharide and pigment producing capabilities.</title>
        <authorList>
            <person name="Athmika"/>
            <person name="Ghate S.D."/>
            <person name="Arun A.B."/>
            <person name="Rao S.S."/>
            <person name="Kumar S.T.A."/>
            <person name="Kandiyil M.K."/>
            <person name="Saptami K."/>
            <person name="Rekha P.D."/>
        </authorList>
    </citation>
    <scope>NUCLEOTIDE SEQUENCE [LARGE SCALE GENOMIC DNA]</scope>
    <source>
        <strain evidence="8">prim 29</strain>
    </source>
</reference>
<evidence type="ECO:0000259" key="6">
    <source>
        <dbReference type="PROSITE" id="PS50949"/>
    </source>
</evidence>
<dbReference type="SUPFAM" id="SSF53383">
    <property type="entry name" value="PLP-dependent transferases"/>
    <property type="match status" value="1"/>
</dbReference>
<dbReference type="CDD" id="cd07377">
    <property type="entry name" value="WHTH_GntR"/>
    <property type="match status" value="1"/>
</dbReference>
<evidence type="ECO:0000313" key="8">
    <source>
        <dbReference type="Proteomes" id="UP001319882"/>
    </source>
</evidence>
<sequence>MTKSKRMVQGILDAIEQGRLMPGTRLASIREAARQHGVSKNTVVDAYDQLVALGRVRARQGAGFFVVKPLVLDTSEKTEELNEAVDSVSLLREQLVGNFAVRVGDGRAPASWMAGAILARLAKQLTAADSDLEYGAPQGYMPLRETIARVLAGRSIHATQDQVLLTFGANHAFDLIIRHFVGPGDSVLVETPGYYPLFGKLRLARAKLVGVPRSHEGLDLDDLERKIKQYRPGLFFLQPNAHNPTGTTLPPYQLHRLLTIAERYNVVLVEDDVFGDLSPRGSAHLAALDDLNRVIYVGSFSKTLSTGVRSGYLAGSPTLVSALTDIKMITVVNSSTFNERLIHDMIEQGRYRRHLVQLRERISKASASAALALKDAGIQTHGAINEGYYLWGHLPPGIDAQALARRASDEGIFIAPGAIFSLRPNGPDAGALRVHIAYANDHRFLDFLKRYLFSSAT</sequence>
<dbReference type="InterPro" id="IPR000524">
    <property type="entry name" value="Tscrpt_reg_HTH_GntR"/>
</dbReference>
<dbReference type="InterPro" id="IPR036390">
    <property type="entry name" value="WH_DNA-bd_sf"/>
</dbReference>
<dbReference type="InterPro" id="IPR051446">
    <property type="entry name" value="HTH_trans_reg/aminotransferase"/>
</dbReference>
<accession>A0ABS8DTK2</accession>
<dbReference type="PROSITE" id="PS50949">
    <property type="entry name" value="HTH_GNTR"/>
    <property type="match status" value="1"/>
</dbReference>
<dbReference type="RefSeq" id="WP_227390262.1">
    <property type="nucleotide sequence ID" value="NZ_JBHSCJ010000002.1"/>
</dbReference>
<dbReference type="Pfam" id="PF00392">
    <property type="entry name" value="GntR"/>
    <property type="match status" value="1"/>
</dbReference>
<dbReference type="SUPFAM" id="SSF46785">
    <property type="entry name" value="Winged helix' DNA-binding domain"/>
    <property type="match status" value="1"/>
</dbReference>
<evidence type="ECO:0000256" key="2">
    <source>
        <dbReference type="ARBA" id="ARBA00022898"/>
    </source>
</evidence>
<dbReference type="Gene3D" id="3.40.640.10">
    <property type="entry name" value="Type I PLP-dependent aspartate aminotransferase-like (Major domain)"/>
    <property type="match status" value="1"/>
</dbReference>
<keyword evidence="8" id="KW-1185">Reference proteome</keyword>
<dbReference type="InterPro" id="IPR004839">
    <property type="entry name" value="Aminotransferase_I/II_large"/>
</dbReference>
<keyword evidence="4" id="KW-0238">DNA-binding</keyword>
<dbReference type="PANTHER" id="PTHR46577:SF2">
    <property type="entry name" value="TRANSCRIPTIONAL REGULATORY PROTEIN"/>
    <property type="match status" value="1"/>
</dbReference>
<dbReference type="Gene3D" id="3.90.1150.10">
    <property type="entry name" value="Aspartate Aminotransferase, domain 1"/>
    <property type="match status" value="1"/>
</dbReference>